<dbReference type="PROSITE" id="PS50896">
    <property type="entry name" value="LISH"/>
    <property type="match status" value="1"/>
</dbReference>
<comment type="caution">
    <text evidence="1">The sequence shown here is derived from an EMBL/GenBank/DDBJ whole genome shotgun (WGS) entry which is preliminary data.</text>
</comment>
<dbReference type="PANTHER" id="PTHR12864">
    <property type="entry name" value="RAN BINDING PROTEIN 9-RELATED"/>
    <property type="match status" value="1"/>
</dbReference>
<accession>A0A367YGJ1</accession>
<name>A0A367YGJ1_9ASCO</name>
<dbReference type="Proteomes" id="UP000253472">
    <property type="component" value="Unassembled WGS sequence"/>
</dbReference>
<dbReference type="InterPro" id="IPR043136">
    <property type="entry name" value="B30.2/SPRY_sf"/>
</dbReference>
<dbReference type="EMBL" id="QLNQ01000021">
    <property type="protein sequence ID" value="RCK64986.1"/>
    <property type="molecule type" value="Genomic_DNA"/>
</dbReference>
<keyword evidence="2" id="KW-1185">Reference proteome</keyword>
<dbReference type="STRING" id="5486.A0A367YGJ1"/>
<gene>
    <name evidence="1" type="ORF">Cantr_00748</name>
</gene>
<dbReference type="InterPro" id="IPR050618">
    <property type="entry name" value="Ubq-SigPath_Reg"/>
</dbReference>
<dbReference type="InterPro" id="IPR006594">
    <property type="entry name" value="LisH"/>
</dbReference>
<proteinExistence type="predicted"/>
<dbReference type="Gene3D" id="2.60.120.920">
    <property type="match status" value="1"/>
</dbReference>
<evidence type="ECO:0000313" key="1">
    <source>
        <dbReference type="EMBL" id="RCK64986.1"/>
    </source>
</evidence>
<dbReference type="OrthoDB" id="25503at2759"/>
<evidence type="ECO:0000313" key="2">
    <source>
        <dbReference type="Proteomes" id="UP000253472"/>
    </source>
</evidence>
<sequence>MDTTKSQSTPTIQRRTDSNITMASLCYIIPPYLLETSKGSQLQKELAKKNEQMSLLNVVTTDSPYYYNHAKHQESLKTNKFSKDPYLNQIIKDKVIYKLAILGVLGSNPMEMTADNEDYLYLMFNTFKHRFINDTNEKSAKPNLEHESLSESANKLEPSMFLDPKVGEIDVSKLSDGKNLPAEYKKYLHLTLKELILLTDYHKYKYPPSFIDFGKESYFEYPLPISWVPLIPNPYLDYLERKLNLEINNDQGYSSIGLSTGKNPKPNNEFENVDDLVKARYYNFISDKPITSSCGIFYYELEVEQAATDATNFRPITMMNDSSISTNCSLNMAAGFTKRLINFDPSSNNQSLLSLGEVDLEKVKSDIFYNSSSPAGSDTKMFLSSRPGEFPGSVAINFEDSTFYNSIKGSDSIQRTQILNMNRRLNNRTSNDTETGKVDIGIPFKTKLIEDTDTKRVHKTDTIGCGVNFIDKSVFITLNGVLARVLPEEDLNSTDATTDDLFGKEIKDIYPIIGFKVNELETFDATEPTTFKIRSNFGFKSFVFNIQDYVDYFKNQQKKLIDMKLLEIKDDPLVSNELIKRYLIKHGFLETQKSFEKELPDQVVANMPDVSLETIVEGVQHNMNKLAEKDSEFLLASSTIQ</sequence>
<dbReference type="AlphaFoldDB" id="A0A367YGJ1"/>
<reference evidence="1 2" key="1">
    <citation type="submission" date="2018-06" db="EMBL/GenBank/DDBJ databases">
        <title>Whole genome sequencing of Candida tropicalis (genome annotated by CSBL at Korea University).</title>
        <authorList>
            <person name="Ahn J."/>
        </authorList>
    </citation>
    <scope>NUCLEOTIDE SEQUENCE [LARGE SCALE GENOMIC DNA]</scope>
    <source>
        <strain evidence="1 2">ATCC 20962</strain>
    </source>
</reference>
<protein>
    <submittedName>
        <fullName evidence="1">Uncharacterized protein</fullName>
    </submittedName>
</protein>
<organism evidence="1 2">
    <name type="scientific">Candida viswanathii</name>
    <dbReference type="NCBI Taxonomy" id="5486"/>
    <lineage>
        <taxon>Eukaryota</taxon>
        <taxon>Fungi</taxon>
        <taxon>Dikarya</taxon>
        <taxon>Ascomycota</taxon>
        <taxon>Saccharomycotina</taxon>
        <taxon>Pichiomycetes</taxon>
        <taxon>Debaryomycetaceae</taxon>
        <taxon>Candida/Lodderomyces clade</taxon>
        <taxon>Candida</taxon>
    </lineage>
</organism>